<dbReference type="PANTHER" id="PTHR30408">
    <property type="entry name" value="TYPE-1 RESTRICTION ENZYME ECOKI SPECIFICITY PROTEIN"/>
    <property type="match status" value="1"/>
</dbReference>
<dbReference type="Gene3D" id="3.90.220.20">
    <property type="entry name" value="DNA methylase specificity domains"/>
    <property type="match status" value="2"/>
</dbReference>
<keyword evidence="3" id="KW-0238">DNA-binding</keyword>
<reference evidence="5 6" key="1">
    <citation type="submission" date="2020-07" db="EMBL/GenBank/DDBJ databases">
        <title>Sequencing the genomes of 1000 actinobacteria strains.</title>
        <authorList>
            <person name="Klenk H.-P."/>
        </authorList>
    </citation>
    <scope>NUCLEOTIDE SEQUENCE [LARGE SCALE GENOMIC DNA]</scope>
    <source>
        <strain evidence="5 6">DSM 18448</strain>
    </source>
</reference>
<evidence type="ECO:0000256" key="2">
    <source>
        <dbReference type="ARBA" id="ARBA00022747"/>
    </source>
</evidence>
<dbReference type="InterPro" id="IPR052021">
    <property type="entry name" value="Type-I_RS_S_subunit"/>
</dbReference>
<name>A0A852Z4F8_9ACTN</name>
<dbReference type="CDD" id="cd17253">
    <property type="entry name" value="RMtype1_S_Eco933I-TRD2-CR2_like"/>
    <property type="match status" value="1"/>
</dbReference>
<sequence>MWDVLPLRRLVDPKRPITYGIVQAGEDVPGGVPYIRPVDMTETDGVADPAQLRKTSLEIARAYKRSRVTPGDLVVSIGPSYGKIMTVPAELDGANLTQGTARVAPGRSMCGRFLFWALQSKLARSFWDASVGGATFRSLNLEPLSRTACPAPDLEEQRRIADFLDAETSRLDQTRVARSKQIDLLNERHLAAVSELVTPGISTDCRRSTDWPWLPAAQEFVRLGHIARVQTGVMVNASRKVSESDVVRPYLRVANVQDGRIDLTQVKSIRVERSAARLSTLQFGDVVITEANGNPDNLGRGAVWRNEIPEMIHQNHIFAIRPDPKLLSSDYLAAVLASVHGRRYFRFTSNQVGIATTSSAKVMSLPVPALALEAQLKVVNQAGQLTESQSYLASALDRQLLLLSERRQALITAAVTGQLDVTTASSGVRV</sequence>
<dbReference type="GO" id="GO:0009307">
    <property type="term" value="P:DNA restriction-modification system"/>
    <property type="evidence" value="ECO:0007669"/>
    <property type="project" value="UniProtKB-KW"/>
</dbReference>
<comment type="caution">
    <text evidence="5">The sequence shown here is derived from an EMBL/GenBank/DDBJ whole genome shotgun (WGS) entry which is preliminary data.</text>
</comment>
<gene>
    <name evidence="5" type="ORF">F4554_000349</name>
</gene>
<keyword evidence="2" id="KW-0680">Restriction system</keyword>
<organism evidence="5 6">
    <name type="scientific">Actinopolymorpha rutila</name>
    <dbReference type="NCBI Taxonomy" id="446787"/>
    <lineage>
        <taxon>Bacteria</taxon>
        <taxon>Bacillati</taxon>
        <taxon>Actinomycetota</taxon>
        <taxon>Actinomycetes</taxon>
        <taxon>Propionibacteriales</taxon>
        <taxon>Actinopolymorphaceae</taxon>
        <taxon>Actinopolymorpha</taxon>
    </lineage>
</organism>
<evidence type="ECO:0000259" key="4">
    <source>
        <dbReference type="Pfam" id="PF01420"/>
    </source>
</evidence>
<evidence type="ECO:0000313" key="6">
    <source>
        <dbReference type="Proteomes" id="UP000579605"/>
    </source>
</evidence>
<feature type="domain" description="Type I restriction modification DNA specificity" evidence="4">
    <location>
        <begin position="29"/>
        <end position="169"/>
    </location>
</feature>
<dbReference type="GO" id="GO:0009035">
    <property type="term" value="F:type I site-specific deoxyribonuclease activity"/>
    <property type="evidence" value="ECO:0007669"/>
    <property type="project" value="UniProtKB-EC"/>
</dbReference>
<evidence type="ECO:0000256" key="3">
    <source>
        <dbReference type="ARBA" id="ARBA00023125"/>
    </source>
</evidence>
<dbReference type="CDD" id="cd17256">
    <property type="entry name" value="RMtype1_S_EcoJA65PI-TRD1-CR1_like"/>
    <property type="match status" value="1"/>
</dbReference>
<dbReference type="PANTHER" id="PTHR30408:SF12">
    <property type="entry name" value="TYPE I RESTRICTION ENZYME MJAVIII SPECIFICITY SUBUNIT"/>
    <property type="match status" value="1"/>
</dbReference>
<dbReference type="GO" id="GO:0003677">
    <property type="term" value="F:DNA binding"/>
    <property type="evidence" value="ECO:0007669"/>
    <property type="project" value="UniProtKB-KW"/>
</dbReference>
<evidence type="ECO:0000313" key="5">
    <source>
        <dbReference type="EMBL" id="NYH87711.1"/>
    </source>
</evidence>
<protein>
    <submittedName>
        <fullName evidence="5">Type I restriction enzyme S subunit</fullName>
        <ecNumber evidence="5">3.1.21.3</ecNumber>
    </submittedName>
</protein>
<proteinExistence type="inferred from homology"/>
<evidence type="ECO:0000256" key="1">
    <source>
        <dbReference type="ARBA" id="ARBA00010923"/>
    </source>
</evidence>
<dbReference type="InterPro" id="IPR000055">
    <property type="entry name" value="Restrct_endonuc_typeI_TRD"/>
</dbReference>
<dbReference type="EMBL" id="JACBZH010000001">
    <property type="protein sequence ID" value="NYH87711.1"/>
    <property type="molecule type" value="Genomic_DNA"/>
</dbReference>
<dbReference type="Proteomes" id="UP000579605">
    <property type="component" value="Unassembled WGS sequence"/>
</dbReference>
<dbReference type="InterPro" id="IPR044946">
    <property type="entry name" value="Restrct_endonuc_typeI_TRD_sf"/>
</dbReference>
<dbReference type="SUPFAM" id="SSF116734">
    <property type="entry name" value="DNA methylase specificity domain"/>
    <property type="match status" value="2"/>
</dbReference>
<dbReference type="AlphaFoldDB" id="A0A852Z4F8"/>
<comment type="similarity">
    <text evidence="1">Belongs to the type-I restriction system S methylase family.</text>
</comment>
<dbReference type="Pfam" id="PF01420">
    <property type="entry name" value="Methylase_S"/>
    <property type="match status" value="1"/>
</dbReference>
<dbReference type="RefSeq" id="WP_179785731.1">
    <property type="nucleotide sequence ID" value="NZ_BAAARR010000034.1"/>
</dbReference>
<keyword evidence="5" id="KW-0378">Hydrolase</keyword>
<keyword evidence="6" id="KW-1185">Reference proteome</keyword>
<dbReference type="EC" id="3.1.21.3" evidence="5"/>
<accession>A0A852Z4F8</accession>